<dbReference type="Gene3D" id="3.40.50.1110">
    <property type="entry name" value="SGNH hydrolase"/>
    <property type="match status" value="1"/>
</dbReference>
<dbReference type="PANTHER" id="PTHR30383:SF5">
    <property type="entry name" value="SGNH HYDROLASE-TYPE ESTERASE DOMAIN-CONTAINING PROTEIN"/>
    <property type="match status" value="1"/>
</dbReference>
<keyword evidence="3" id="KW-1185">Reference proteome</keyword>
<name>A0ABS0K5K0_9ACTN</name>
<dbReference type="EMBL" id="JADOTY010000001">
    <property type="protein sequence ID" value="MBG6103877.1"/>
    <property type="molecule type" value="Genomic_DNA"/>
</dbReference>
<feature type="domain" description="SGNH hydrolase-type esterase" evidence="1">
    <location>
        <begin position="40"/>
        <end position="220"/>
    </location>
</feature>
<proteinExistence type="predicted"/>
<protein>
    <submittedName>
        <fullName evidence="2">Lysophospholipase L1-like esterase</fullName>
    </submittedName>
</protein>
<evidence type="ECO:0000259" key="1">
    <source>
        <dbReference type="Pfam" id="PF13472"/>
    </source>
</evidence>
<dbReference type="InterPro" id="IPR036514">
    <property type="entry name" value="SGNH_hydro_sf"/>
</dbReference>
<comment type="caution">
    <text evidence="2">The sequence shown here is derived from an EMBL/GenBank/DDBJ whole genome shotgun (WGS) entry which is preliminary data.</text>
</comment>
<gene>
    <name evidence="2" type="ORF">IW249_004291</name>
</gene>
<evidence type="ECO:0000313" key="3">
    <source>
        <dbReference type="Proteomes" id="UP000631791"/>
    </source>
</evidence>
<dbReference type="Proteomes" id="UP000631791">
    <property type="component" value="Unassembled WGS sequence"/>
</dbReference>
<organism evidence="2 3">
    <name type="scientific">Micromonospora vinacea</name>
    <dbReference type="NCBI Taxonomy" id="709878"/>
    <lineage>
        <taxon>Bacteria</taxon>
        <taxon>Bacillati</taxon>
        <taxon>Actinomycetota</taxon>
        <taxon>Actinomycetes</taxon>
        <taxon>Micromonosporales</taxon>
        <taxon>Micromonosporaceae</taxon>
        <taxon>Micromonospora</taxon>
    </lineage>
</organism>
<dbReference type="InterPro" id="IPR013830">
    <property type="entry name" value="SGNH_hydro"/>
</dbReference>
<dbReference type="Pfam" id="PF13472">
    <property type="entry name" value="Lipase_GDSL_2"/>
    <property type="match status" value="1"/>
</dbReference>
<reference evidence="2 3" key="1">
    <citation type="submission" date="2020-11" db="EMBL/GenBank/DDBJ databases">
        <title>Sequencing the genomes of 1000 actinobacteria strains.</title>
        <authorList>
            <person name="Klenk H.-P."/>
        </authorList>
    </citation>
    <scope>NUCLEOTIDE SEQUENCE [LARGE SCALE GENOMIC DNA]</scope>
    <source>
        <strain evidence="2 3">DSM 101695</strain>
    </source>
</reference>
<evidence type="ECO:0000313" key="2">
    <source>
        <dbReference type="EMBL" id="MBG6103877.1"/>
    </source>
</evidence>
<sequence>MAANRWLPRFLRQMPRLPDAAGDHLGEASGDGPVIRMVIVGDSAVTGVGADHLDGALAGQLATAVAGLTGRRVCWRVLGRTGARARTLDTYFLRHLSDPCTQWRPDLVVVSIGVNDVTRLLPPWLWERDLLALIDRIRHRLDRSVPILFIQLPPVRQFIGLPAPLRRSLGLLAERYNRRLRLLARRDPDVYRLPADDLLVPLADFFASDGFHPSQIGYRAWARSIASQIATVVDLRAGRSPATARSGR</sequence>
<dbReference type="PANTHER" id="PTHR30383">
    <property type="entry name" value="THIOESTERASE 1/PROTEASE 1/LYSOPHOSPHOLIPASE L1"/>
    <property type="match status" value="1"/>
</dbReference>
<dbReference type="SUPFAM" id="SSF52266">
    <property type="entry name" value="SGNH hydrolase"/>
    <property type="match status" value="1"/>
</dbReference>
<accession>A0ABS0K5K0</accession>
<dbReference type="CDD" id="cd01836">
    <property type="entry name" value="FeeA_FeeB_like"/>
    <property type="match status" value="1"/>
</dbReference>
<dbReference type="RefSeq" id="WP_196922415.1">
    <property type="nucleotide sequence ID" value="NZ_JADOTY010000001.1"/>
</dbReference>
<dbReference type="InterPro" id="IPR051532">
    <property type="entry name" value="Ester_Hydrolysis_Enzymes"/>
</dbReference>